<dbReference type="InterPro" id="IPR038063">
    <property type="entry name" value="Transpep_catalytic_dom"/>
</dbReference>
<dbReference type="Proteomes" id="UP000306113">
    <property type="component" value="Unassembled WGS sequence"/>
</dbReference>
<dbReference type="Pfam" id="PF03734">
    <property type="entry name" value="YkuD"/>
    <property type="match status" value="1"/>
</dbReference>
<proteinExistence type="inferred from homology"/>
<dbReference type="CDD" id="cd16913">
    <property type="entry name" value="YkuD_like"/>
    <property type="match status" value="1"/>
</dbReference>
<dbReference type="GO" id="GO:0004180">
    <property type="term" value="F:carboxypeptidase activity"/>
    <property type="evidence" value="ECO:0007669"/>
    <property type="project" value="UniProtKB-ARBA"/>
</dbReference>
<keyword evidence="3" id="KW-0808">Transferase</keyword>
<reference evidence="9 10" key="1">
    <citation type="submission" date="2019-04" db="EMBL/GenBank/DDBJ databases">
        <title>Draft genome sequence of Youngimonas vesicularis.</title>
        <authorList>
            <person name="Hameed A."/>
        </authorList>
    </citation>
    <scope>NUCLEOTIDE SEQUENCE [LARGE SCALE GENOMIC DNA]</scope>
    <source>
        <strain evidence="9 10">CC-AMW-E</strain>
    </source>
</reference>
<evidence type="ECO:0000256" key="6">
    <source>
        <dbReference type="ARBA" id="ARBA00023316"/>
    </source>
</evidence>
<dbReference type="InterPro" id="IPR002477">
    <property type="entry name" value="Peptidoglycan-bd-like"/>
</dbReference>
<dbReference type="GO" id="GO:0016740">
    <property type="term" value="F:transferase activity"/>
    <property type="evidence" value="ECO:0007669"/>
    <property type="project" value="UniProtKB-KW"/>
</dbReference>
<feature type="domain" description="L,D-TPase catalytic" evidence="8">
    <location>
        <begin position="295"/>
        <end position="471"/>
    </location>
</feature>
<dbReference type="InterPro" id="IPR036365">
    <property type="entry name" value="PGBD-like_sf"/>
</dbReference>
<gene>
    <name evidence="9" type="ORF">E7681_07990</name>
</gene>
<sequence>MRTLTRSGIVRFVFAFASMVLIALPAQIRAEIPAFKQAVAEAAALDRDIADFYRETEYAPIWTGPEALDQSRRRALLAALDTAAAHGLPAARYDVPGLLAMLADVRSARDLGKVEVAMSKAFLTYARDVQTGILKPGAVDDDIKREVPLRNRKGYLTDFVQASPDAFLRALPPHNPEYTRLMKGKLTLERTIERGGWGATVPGKKLEQGDSGPAVVALRDRLIAMGYLTRTATRSYDAEIMVAVQKFQAAHGLDTDGVAGGGTLTEINVSPEERLKSVIVAMERERWMNMERGKRHILVNLTDFTAKVMDDNKLTFVTRSVVGMNQHDRRSPEFSDEMEHMIVNPTWNVPRSIAVKEYLPMLKKNPNAAGHLNITDSSGRAVSRANVDFNQYTEKNFPFDMKQAPSNSNALGLVKFMFPNRYNIYLHDTPAKSLFARETRAYSHGCIRLAQPFDFAYTLLARQTDDPKGVFHKVLKTGRETQIDLEQNIPVHIIYRTALTTPRGQLEFRRDVYGRDAKIWNALDAAGVALIANRG</sequence>
<comment type="caution">
    <text evidence="9">The sequence shown here is derived from an EMBL/GenBank/DDBJ whole genome shotgun (WGS) entry which is preliminary data.</text>
</comment>
<dbReference type="Pfam" id="PF01471">
    <property type="entry name" value="PG_binding_1"/>
    <property type="match status" value="1"/>
</dbReference>
<dbReference type="GO" id="GO:0009252">
    <property type="term" value="P:peptidoglycan biosynthetic process"/>
    <property type="evidence" value="ECO:0007669"/>
    <property type="project" value="UniProtKB-UniPathway"/>
</dbReference>
<dbReference type="EMBL" id="SSMD01000003">
    <property type="protein sequence ID" value="THD74889.1"/>
    <property type="molecule type" value="Genomic_DNA"/>
</dbReference>
<dbReference type="Gene3D" id="1.10.101.10">
    <property type="entry name" value="PGBD-like superfamily/PGBD"/>
    <property type="match status" value="1"/>
</dbReference>
<protein>
    <submittedName>
        <fullName evidence="9">Murein L,D-transpeptidase</fullName>
    </submittedName>
</protein>
<dbReference type="UniPathway" id="UPA00219"/>
<evidence type="ECO:0000256" key="5">
    <source>
        <dbReference type="ARBA" id="ARBA00022984"/>
    </source>
</evidence>
<dbReference type="PROSITE" id="PS52029">
    <property type="entry name" value="LD_TPASE"/>
    <property type="match status" value="1"/>
</dbReference>
<dbReference type="InterPro" id="IPR036366">
    <property type="entry name" value="PGBDSf"/>
</dbReference>
<dbReference type="SUPFAM" id="SSF47090">
    <property type="entry name" value="PGBD-like"/>
    <property type="match status" value="1"/>
</dbReference>
<evidence type="ECO:0000256" key="1">
    <source>
        <dbReference type="ARBA" id="ARBA00004752"/>
    </source>
</evidence>
<evidence type="ECO:0000256" key="2">
    <source>
        <dbReference type="ARBA" id="ARBA00005992"/>
    </source>
</evidence>
<evidence type="ECO:0000256" key="3">
    <source>
        <dbReference type="ARBA" id="ARBA00022679"/>
    </source>
</evidence>
<dbReference type="AlphaFoldDB" id="A0A4S3MAL3"/>
<feature type="active site" description="Proton donor/acceptor" evidence="7">
    <location>
        <position position="427"/>
    </location>
</feature>
<evidence type="ECO:0000256" key="4">
    <source>
        <dbReference type="ARBA" id="ARBA00022960"/>
    </source>
</evidence>
<comment type="similarity">
    <text evidence="2">Belongs to the YkuD family.</text>
</comment>
<keyword evidence="5 7" id="KW-0573">Peptidoglycan synthesis</keyword>
<keyword evidence="10" id="KW-1185">Reference proteome</keyword>
<dbReference type="Pfam" id="PF20142">
    <property type="entry name" value="Scaffold"/>
    <property type="match status" value="1"/>
</dbReference>
<keyword evidence="6 7" id="KW-0961">Cell wall biogenesis/degradation</keyword>
<keyword evidence="4 7" id="KW-0133">Cell shape</keyword>
<accession>A0A4S3MAL3</accession>
<evidence type="ECO:0000259" key="8">
    <source>
        <dbReference type="PROSITE" id="PS52029"/>
    </source>
</evidence>
<feature type="active site" description="Nucleophile" evidence="7">
    <location>
        <position position="446"/>
    </location>
</feature>
<organism evidence="9 10">
    <name type="scientific">Thalassobius vesicularis</name>
    <dbReference type="NCBI Taxonomy" id="1294297"/>
    <lineage>
        <taxon>Bacteria</taxon>
        <taxon>Pseudomonadati</taxon>
        <taxon>Pseudomonadota</taxon>
        <taxon>Alphaproteobacteria</taxon>
        <taxon>Rhodobacterales</taxon>
        <taxon>Roseobacteraceae</taxon>
        <taxon>Thalassovita</taxon>
    </lineage>
</organism>
<dbReference type="SUPFAM" id="SSF141523">
    <property type="entry name" value="L,D-transpeptidase catalytic domain-like"/>
    <property type="match status" value="1"/>
</dbReference>
<dbReference type="GO" id="GO:0008360">
    <property type="term" value="P:regulation of cell shape"/>
    <property type="evidence" value="ECO:0007669"/>
    <property type="project" value="UniProtKB-UniRule"/>
</dbReference>
<dbReference type="OrthoDB" id="9778545at2"/>
<dbReference type="InterPro" id="IPR005490">
    <property type="entry name" value="LD_TPept_cat_dom"/>
</dbReference>
<dbReference type="InterPro" id="IPR052905">
    <property type="entry name" value="LD-transpeptidase_YkuD-like"/>
</dbReference>
<dbReference type="Gene3D" id="2.40.440.10">
    <property type="entry name" value="L,D-transpeptidase catalytic domain-like"/>
    <property type="match status" value="1"/>
</dbReference>
<dbReference type="InterPro" id="IPR045380">
    <property type="entry name" value="LD_TPept_scaffold_dom"/>
</dbReference>
<name>A0A4S3MAL3_9RHOB</name>
<evidence type="ECO:0000256" key="7">
    <source>
        <dbReference type="PROSITE-ProRule" id="PRU01373"/>
    </source>
</evidence>
<dbReference type="PANTHER" id="PTHR41533:SF2">
    <property type="entry name" value="BLR7131 PROTEIN"/>
    <property type="match status" value="1"/>
</dbReference>
<dbReference type="RefSeq" id="WP_136338745.1">
    <property type="nucleotide sequence ID" value="NZ_SSMD01000003.1"/>
</dbReference>
<dbReference type="GO" id="GO:0071555">
    <property type="term" value="P:cell wall organization"/>
    <property type="evidence" value="ECO:0007669"/>
    <property type="project" value="UniProtKB-UniRule"/>
</dbReference>
<evidence type="ECO:0000313" key="10">
    <source>
        <dbReference type="Proteomes" id="UP000306113"/>
    </source>
</evidence>
<dbReference type="PANTHER" id="PTHR41533">
    <property type="entry name" value="L,D-TRANSPEPTIDASE HI_1667-RELATED"/>
    <property type="match status" value="1"/>
</dbReference>
<comment type="pathway">
    <text evidence="1 7">Cell wall biogenesis; peptidoglycan biosynthesis.</text>
</comment>
<evidence type="ECO:0000313" key="9">
    <source>
        <dbReference type="EMBL" id="THD74889.1"/>
    </source>
</evidence>